<organism evidence="3 4">
    <name type="scientific">Clostridium symbiosum</name>
    <name type="common">Bacteroides symbiosus</name>
    <dbReference type="NCBI Taxonomy" id="1512"/>
    <lineage>
        <taxon>Bacteria</taxon>
        <taxon>Bacillati</taxon>
        <taxon>Bacillota</taxon>
        <taxon>Clostridia</taxon>
        <taxon>Lachnospirales</taxon>
        <taxon>Lachnospiraceae</taxon>
        <taxon>Otoolea</taxon>
    </lineage>
</organism>
<sequence length="261" mass="29285">MGKNTDTDKGFSLIELIIAIAILIILTGLLAPQFMKYIEKSRKAVCMNNVDVVISEYQVAVIEDRDIKPEKVLDDMVKNRGLECPSKGEYSIIHTGDELFVVNCSVHGNSEGVSSDPAVAAAQKVYNEMKDFVGLTHDEIKKITGTNSNNTAIREYLLGKRGGSWDGLDDKYSQAAGFTKNLYVQPYIFKGSKDYDRTDDVIIYAGTSKDDTGDKWVAYLLYNPDDGRWYHAPDNSTYRMQDKPWDVVKKDTIENGWIAVK</sequence>
<keyword evidence="1" id="KW-0812">Transmembrane</keyword>
<evidence type="ECO:0000313" key="3">
    <source>
        <dbReference type="EMBL" id="MCK0086790.1"/>
    </source>
</evidence>
<reference evidence="3" key="1">
    <citation type="journal article" date="2022" name="Cell Host Microbe">
        <title>Colonization of the live biotherapeutic product VE303 and modulation of the microbiota and metabolites in healthy volunteers.</title>
        <authorList>
            <person name="Dsouza M."/>
            <person name="Menon R."/>
            <person name="Crossette E."/>
            <person name="Bhattarai S.K."/>
            <person name="Schneider J."/>
            <person name="Kim Y.G."/>
            <person name="Reddy S."/>
            <person name="Caballero S."/>
            <person name="Felix C."/>
            <person name="Cornacchione L."/>
            <person name="Hendrickson J."/>
            <person name="Watson A.R."/>
            <person name="Minot S.S."/>
            <person name="Greenfield N."/>
            <person name="Schopf L."/>
            <person name="Szabady R."/>
            <person name="Patarroyo J."/>
            <person name="Smith W."/>
            <person name="Harrison P."/>
            <person name="Kuijper E.J."/>
            <person name="Kelly C.P."/>
            <person name="Olle B."/>
            <person name="Bobilev D."/>
            <person name="Silber J.L."/>
            <person name="Bucci V."/>
            <person name="Roberts B."/>
            <person name="Faith J."/>
            <person name="Norman J.M."/>
        </authorList>
    </citation>
    <scope>NUCLEOTIDE SEQUENCE</scope>
    <source>
        <strain evidence="3">VE303-04</strain>
    </source>
</reference>
<dbReference type="InterPro" id="IPR045584">
    <property type="entry name" value="Pilin-like"/>
</dbReference>
<dbReference type="AlphaFoldDB" id="A0AAW5F513"/>
<proteinExistence type="predicted"/>
<evidence type="ECO:0000313" key="4">
    <source>
        <dbReference type="Proteomes" id="UP001203136"/>
    </source>
</evidence>
<dbReference type="PROSITE" id="PS00409">
    <property type="entry name" value="PROKAR_NTER_METHYL"/>
    <property type="match status" value="1"/>
</dbReference>
<dbReference type="Proteomes" id="UP001203136">
    <property type="component" value="Unassembled WGS sequence"/>
</dbReference>
<dbReference type="Pfam" id="PF07963">
    <property type="entry name" value="N_methyl"/>
    <property type="match status" value="1"/>
</dbReference>
<dbReference type="Pfam" id="PF18223">
    <property type="entry name" value="PilJ_C"/>
    <property type="match status" value="1"/>
</dbReference>
<accession>A0AAW5F513</accession>
<dbReference type="EMBL" id="JAINVB010000001">
    <property type="protein sequence ID" value="MCK0086790.1"/>
    <property type="molecule type" value="Genomic_DNA"/>
</dbReference>
<protein>
    <submittedName>
        <fullName evidence="3">Prepilin-type N-terminal cleavage/methylation domain-containing protein</fullName>
    </submittedName>
</protein>
<dbReference type="NCBIfam" id="TIGR02532">
    <property type="entry name" value="IV_pilin_GFxxxE"/>
    <property type="match status" value="1"/>
</dbReference>
<gene>
    <name evidence="3" type="ORF">K5I21_13080</name>
</gene>
<keyword evidence="1" id="KW-1133">Transmembrane helix</keyword>
<dbReference type="RefSeq" id="WP_195612573.1">
    <property type="nucleotide sequence ID" value="NZ_JADMOJ010000038.1"/>
</dbReference>
<feature type="transmembrane region" description="Helical" evidence="1">
    <location>
        <begin position="12"/>
        <end position="32"/>
    </location>
</feature>
<dbReference type="InterPro" id="IPR040599">
    <property type="entry name" value="PilJ_C"/>
</dbReference>
<keyword evidence="1" id="KW-0472">Membrane</keyword>
<dbReference type="InterPro" id="IPR012902">
    <property type="entry name" value="N_methyl_site"/>
</dbReference>
<dbReference type="SUPFAM" id="SSF54523">
    <property type="entry name" value="Pili subunits"/>
    <property type="match status" value="1"/>
</dbReference>
<name>A0AAW5F513_CLOSY</name>
<evidence type="ECO:0000256" key="1">
    <source>
        <dbReference type="SAM" id="Phobius"/>
    </source>
</evidence>
<comment type="caution">
    <text evidence="3">The sequence shown here is derived from an EMBL/GenBank/DDBJ whole genome shotgun (WGS) entry which is preliminary data.</text>
</comment>
<feature type="domain" description="Pilin PilJ C-terminal" evidence="2">
    <location>
        <begin position="143"/>
        <end position="235"/>
    </location>
</feature>
<dbReference type="Gene3D" id="3.30.1690.20">
    <property type="match status" value="1"/>
</dbReference>
<evidence type="ECO:0000259" key="2">
    <source>
        <dbReference type="Pfam" id="PF18223"/>
    </source>
</evidence>